<evidence type="ECO:0000313" key="4">
    <source>
        <dbReference type="EMBL" id="SLM35049.1"/>
    </source>
</evidence>
<sequence>MLSGQINIKYWPELISAANYVRMRSPTTGSDVVPYQAWTDRKPNVSHLRIIGSKAFVKDPSPKNKWANHSLEGILCGYTGNHIYRVILKDTGRVINSNNVIIAESQPLPRSVVFTNAPPRSKELTFTSNSSTQPADEDDASEIGPSDSEHLSSEQTAQLPNQSPDQLEQPDPFQDQDDGYDSDTIVVDSTAKRNLAVAGFLTISQSMRTASHHDTTFLALLANKAEIEEVEPTTLKQAQRSAKWPQWHEAMMDKYNSLMKNKTWSFVSTNNLPYGRKPLQGKWIYKIKRDGQGNITRYKARWVVRGFEQVEGIDYNETYAAVLKPMSYKTLFAYAAAKDLEIEQMDVKTAFLYGTIDEEIYVYPPEGIDCSTDSLCKLRKALYGLKQAPKIWYDTIAAFLCSIGFASLNADPSIFTNSTTFIGVYVDDILLIGGDRTDIAHVKTALKRRFDMTDMGPVSHYLGMTIIRNRPSRTLWLSQAAYIEKIINDAGLTDAHVTQTPMADTLDATPYGHKATADEIRKYQRDVGSLMYAMLCTRPDIAYAVSSVSRYASNPAKAHIAAVKRIYLYLKGTKSWALVFRGSIKPLLGWTDAN</sequence>
<feature type="domain" description="Reverse transcriptase Ty1/copia-type" evidence="2">
    <location>
        <begin position="261"/>
        <end position="503"/>
    </location>
</feature>
<dbReference type="InterPro" id="IPR057670">
    <property type="entry name" value="SH3_retrovirus"/>
</dbReference>
<dbReference type="SUPFAM" id="SSF56672">
    <property type="entry name" value="DNA/RNA polymerases"/>
    <property type="match status" value="1"/>
</dbReference>
<name>A0A1W5CWL6_9LECA</name>
<dbReference type="PANTHER" id="PTHR11439">
    <property type="entry name" value="GAG-POL-RELATED RETROTRANSPOSON"/>
    <property type="match status" value="1"/>
</dbReference>
<dbReference type="Proteomes" id="UP000192927">
    <property type="component" value="Unassembled WGS sequence"/>
</dbReference>
<feature type="compositionally biased region" description="Polar residues" evidence="1">
    <location>
        <begin position="153"/>
        <end position="166"/>
    </location>
</feature>
<dbReference type="Pfam" id="PF07727">
    <property type="entry name" value="RVT_2"/>
    <property type="match status" value="1"/>
</dbReference>
<reference evidence="5" key="1">
    <citation type="submission" date="2017-03" db="EMBL/GenBank/DDBJ databases">
        <authorList>
            <person name="Sharma R."/>
            <person name="Thines M."/>
        </authorList>
    </citation>
    <scope>NUCLEOTIDE SEQUENCE [LARGE SCALE GENOMIC DNA]</scope>
</reference>
<evidence type="ECO:0000313" key="5">
    <source>
        <dbReference type="Proteomes" id="UP000192927"/>
    </source>
</evidence>
<evidence type="ECO:0000259" key="3">
    <source>
        <dbReference type="Pfam" id="PF25597"/>
    </source>
</evidence>
<dbReference type="PANTHER" id="PTHR11439:SF467">
    <property type="entry name" value="INTEGRASE CATALYTIC DOMAIN-CONTAINING PROTEIN"/>
    <property type="match status" value="1"/>
</dbReference>
<evidence type="ECO:0000259" key="2">
    <source>
        <dbReference type="Pfam" id="PF07727"/>
    </source>
</evidence>
<feature type="domain" description="Retroviral polymerase SH3-like" evidence="3">
    <location>
        <begin position="53"/>
        <end position="111"/>
    </location>
</feature>
<keyword evidence="5" id="KW-1185">Reference proteome</keyword>
<dbReference type="Pfam" id="PF25597">
    <property type="entry name" value="SH3_retrovirus"/>
    <property type="match status" value="1"/>
</dbReference>
<protein>
    <submittedName>
        <fullName evidence="4">Gag-pol polyprotein</fullName>
    </submittedName>
</protein>
<evidence type="ECO:0000256" key="1">
    <source>
        <dbReference type="SAM" id="MobiDB-lite"/>
    </source>
</evidence>
<dbReference type="EMBL" id="FWEW01000489">
    <property type="protein sequence ID" value="SLM35049.1"/>
    <property type="molecule type" value="Genomic_DNA"/>
</dbReference>
<dbReference type="InterPro" id="IPR043502">
    <property type="entry name" value="DNA/RNA_pol_sf"/>
</dbReference>
<feature type="region of interest" description="Disordered" evidence="1">
    <location>
        <begin position="112"/>
        <end position="182"/>
    </location>
</feature>
<proteinExistence type="predicted"/>
<dbReference type="AlphaFoldDB" id="A0A1W5CWL6"/>
<dbReference type="InterPro" id="IPR013103">
    <property type="entry name" value="RVT_2"/>
</dbReference>
<feature type="compositionally biased region" description="Polar residues" evidence="1">
    <location>
        <begin position="124"/>
        <end position="134"/>
    </location>
</feature>
<accession>A0A1W5CWL6</accession>
<organism evidence="4 5">
    <name type="scientific">Lasallia pustulata</name>
    <dbReference type="NCBI Taxonomy" id="136370"/>
    <lineage>
        <taxon>Eukaryota</taxon>
        <taxon>Fungi</taxon>
        <taxon>Dikarya</taxon>
        <taxon>Ascomycota</taxon>
        <taxon>Pezizomycotina</taxon>
        <taxon>Lecanoromycetes</taxon>
        <taxon>OSLEUM clade</taxon>
        <taxon>Umbilicariomycetidae</taxon>
        <taxon>Umbilicariales</taxon>
        <taxon>Umbilicariaceae</taxon>
        <taxon>Lasallia</taxon>
    </lineage>
</organism>